<feature type="compositionally biased region" description="Acidic residues" evidence="4">
    <location>
        <begin position="86"/>
        <end position="108"/>
    </location>
</feature>
<comment type="similarity">
    <text evidence="2">Belongs to the NET family.</text>
</comment>
<proteinExistence type="inferred from homology"/>
<gene>
    <name evidence="6" type="ORF">GH714_037287</name>
</gene>
<evidence type="ECO:0000256" key="3">
    <source>
        <dbReference type="SAM" id="Coils"/>
    </source>
</evidence>
<evidence type="ECO:0000259" key="5">
    <source>
        <dbReference type="PROSITE" id="PS51774"/>
    </source>
</evidence>
<dbReference type="InterPro" id="IPR011684">
    <property type="entry name" value="NAB"/>
</dbReference>
<organism evidence="6 7">
    <name type="scientific">Hevea brasiliensis</name>
    <name type="common">Para rubber tree</name>
    <name type="synonym">Siphonia brasiliensis</name>
    <dbReference type="NCBI Taxonomy" id="3981"/>
    <lineage>
        <taxon>Eukaryota</taxon>
        <taxon>Viridiplantae</taxon>
        <taxon>Streptophyta</taxon>
        <taxon>Embryophyta</taxon>
        <taxon>Tracheophyta</taxon>
        <taxon>Spermatophyta</taxon>
        <taxon>Magnoliopsida</taxon>
        <taxon>eudicotyledons</taxon>
        <taxon>Gunneridae</taxon>
        <taxon>Pentapetalae</taxon>
        <taxon>rosids</taxon>
        <taxon>fabids</taxon>
        <taxon>Malpighiales</taxon>
        <taxon>Euphorbiaceae</taxon>
        <taxon>Crotonoideae</taxon>
        <taxon>Micrandreae</taxon>
        <taxon>Hevea</taxon>
    </lineage>
</organism>
<feature type="domain" description="NAB" evidence="5">
    <location>
        <begin position="1"/>
        <end position="51"/>
    </location>
</feature>
<dbReference type="Proteomes" id="UP000467840">
    <property type="component" value="Chromosome 15"/>
</dbReference>
<name>A0A6A6MMG5_HEVBR</name>
<feature type="region of interest" description="Disordered" evidence="4">
    <location>
        <begin position="74"/>
        <end position="116"/>
    </location>
</feature>
<evidence type="ECO:0000256" key="2">
    <source>
        <dbReference type="ARBA" id="ARBA00038006"/>
    </source>
</evidence>
<dbReference type="PANTHER" id="PTHR32258:SF28">
    <property type="entry name" value="PROTEIN NETWORKED 3A-RELATED"/>
    <property type="match status" value="1"/>
</dbReference>
<dbReference type="PANTHER" id="PTHR32258">
    <property type="entry name" value="PROTEIN NETWORKED 4A"/>
    <property type="match status" value="1"/>
</dbReference>
<dbReference type="GO" id="GO:0003779">
    <property type="term" value="F:actin binding"/>
    <property type="evidence" value="ECO:0007669"/>
    <property type="project" value="InterPro"/>
</dbReference>
<sequence length="277" mass="30471">MLKLIEEDADSFAQRAEMYYKKRPELISMVEDFYRTHRSLAEQYDLLKSDSGNRLTTIKYQRQKLTGGMNKIYDSHSDSETYSAESEVEDPGQEEETEFEEEMGEVEEPEQKIETGEVEVSGAVCNDEVMKMQEEIEILKEENRIQSEQLLQKDEEKREVIRQLSLAIEVLKLENVQLTKHVAKAPPRKRALLKEAGKDPDGDTANTGPGAGSMRSGFGGLRLEGMVGSDDSAGEGTPAPVVGNTGSMSGDKFGGEDKGASGKSAGAADIVENCTCT</sequence>
<evidence type="ECO:0000313" key="6">
    <source>
        <dbReference type="EMBL" id="KAF2314951.1"/>
    </source>
</evidence>
<keyword evidence="1 3" id="KW-0175">Coiled coil</keyword>
<feature type="compositionally biased region" description="Basic and acidic residues" evidence="4">
    <location>
        <begin position="192"/>
        <end position="201"/>
    </location>
</feature>
<evidence type="ECO:0000256" key="4">
    <source>
        <dbReference type="SAM" id="MobiDB-lite"/>
    </source>
</evidence>
<dbReference type="AlphaFoldDB" id="A0A6A6MMG5"/>
<dbReference type="PROSITE" id="PS51774">
    <property type="entry name" value="NAB"/>
    <property type="match status" value="1"/>
</dbReference>
<comment type="caution">
    <text evidence="6">The sequence shown here is derived from an EMBL/GenBank/DDBJ whole genome shotgun (WGS) entry which is preliminary data.</text>
</comment>
<keyword evidence="7" id="KW-1185">Reference proteome</keyword>
<evidence type="ECO:0000256" key="1">
    <source>
        <dbReference type="ARBA" id="ARBA00023054"/>
    </source>
</evidence>
<protein>
    <recommendedName>
        <fullName evidence="5">NAB domain-containing protein</fullName>
    </recommendedName>
</protein>
<dbReference type="InterPro" id="IPR051861">
    <property type="entry name" value="NET_actin-binding_domain"/>
</dbReference>
<feature type="coiled-coil region" evidence="3">
    <location>
        <begin position="129"/>
        <end position="156"/>
    </location>
</feature>
<evidence type="ECO:0000313" key="7">
    <source>
        <dbReference type="Proteomes" id="UP000467840"/>
    </source>
</evidence>
<dbReference type="Pfam" id="PF07765">
    <property type="entry name" value="KIP1"/>
    <property type="match status" value="1"/>
</dbReference>
<accession>A0A6A6MMG5</accession>
<dbReference type="EMBL" id="JAAGAX010000005">
    <property type="protein sequence ID" value="KAF2314951.1"/>
    <property type="molecule type" value="Genomic_DNA"/>
</dbReference>
<feature type="region of interest" description="Disordered" evidence="4">
    <location>
        <begin position="185"/>
        <end position="277"/>
    </location>
</feature>
<reference evidence="6 7" key="1">
    <citation type="journal article" date="2020" name="Mol. Plant">
        <title>The Chromosome-Based Rubber Tree Genome Provides New Insights into Spurge Genome Evolution and Rubber Biosynthesis.</title>
        <authorList>
            <person name="Liu J."/>
            <person name="Shi C."/>
            <person name="Shi C.C."/>
            <person name="Li W."/>
            <person name="Zhang Q.J."/>
            <person name="Zhang Y."/>
            <person name="Li K."/>
            <person name="Lu H.F."/>
            <person name="Shi C."/>
            <person name="Zhu S.T."/>
            <person name="Xiao Z.Y."/>
            <person name="Nan H."/>
            <person name="Yue Y."/>
            <person name="Zhu X.G."/>
            <person name="Wu Y."/>
            <person name="Hong X.N."/>
            <person name="Fan G.Y."/>
            <person name="Tong Y."/>
            <person name="Zhang D."/>
            <person name="Mao C.L."/>
            <person name="Liu Y.L."/>
            <person name="Hao S.J."/>
            <person name="Liu W.Q."/>
            <person name="Lv M.Q."/>
            <person name="Zhang H.B."/>
            <person name="Liu Y."/>
            <person name="Hu-Tang G.R."/>
            <person name="Wang J.P."/>
            <person name="Wang J.H."/>
            <person name="Sun Y.H."/>
            <person name="Ni S.B."/>
            <person name="Chen W.B."/>
            <person name="Zhang X.C."/>
            <person name="Jiao Y.N."/>
            <person name="Eichler E.E."/>
            <person name="Li G.H."/>
            <person name="Liu X."/>
            <person name="Gao L.Z."/>
        </authorList>
    </citation>
    <scope>NUCLEOTIDE SEQUENCE [LARGE SCALE GENOMIC DNA]</scope>
    <source>
        <strain evidence="7">cv. GT1</strain>
        <tissue evidence="6">Leaf</tissue>
    </source>
</reference>